<gene>
    <name evidence="7" type="ORF">KQI75_04895</name>
</gene>
<evidence type="ECO:0000256" key="2">
    <source>
        <dbReference type="ARBA" id="ARBA00023082"/>
    </source>
</evidence>
<evidence type="ECO:0000313" key="7">
    <source>
        <dbReference type="EMBL" id="MBU5489963.1"/>
    </source>
</evidence>
<dbReference type="Pfam" id="PF08281">
    <property type="entry name" value="Sigma70_r4_2"/>
    <property type="match status" value="1"/>
</dbReference>
<evidence type="ECO:0000256" key="3">
    <source>
        <dbReference type="ARBA" id="ARBA00023125"/>
    </source>
</evidence>
<dbReference type="PANTHER" id="PTHR43133">
    <property type="entry name" value="RNA POLYMERASE ECF-TYPE SIGMA FACTO"/>
    <property type="match status" value="1"/>
</dbReference>
<sequence>MFDENSLVERVLSGDEDAFARLVARLEPRVYQYALRYLGEEQEARQATIETFNQVYRKLHRNMELRLSIWTLRLAADVCADIQKRKRGGKSSMAVFRLREIPHGKRGKKQAAMDLDAAIQSQLLRLTRQQREVLLLRDLIGLSDAETGQVLKLDVSGVRLRISRARRNLRELLVRQGALPQPEKHGEGKDCPHFQELCSQYVDECIEDADKAALLDHIQECSRCAAYLNDLTLIGRELLHMEEEQAPEGLRDEVVKSAVRQQRERAGLRALGLRIPIVALACFAAIFAVLVCSGVLGGLFVNTTRQETKMQSSGAHDTSVLSEDLRLPDAVTDMSYSYVIAAAGNAGLPELSASAELIAAEDGMEYYRVDGGLEIMQKLAEGMESVGYELESVSNDQLVITPTASQGLFIVIRQAKEDE</sequence>
<keyword evidence="5" id="KW-1133">Transmembrane helix</keyword>
<keyword evidence="5" id="KW-0812">Transmembrane</keyword>
<name>A0ABS6EQI9_9FIRM</name>
<proteinExistence type="predicted"/>
<dbReference type="Proteomes" id="UP000783588">
    <property type="component" value="Unassembled WGS sequence"/>
</dbReference>
<dbReference type="RefSeq" id="WP_216469613.1">
    <property type="nucleotide sequence ID" value="NZ_JAHLQI010000002.1"/>
</dbReference>
<keyword evidence="5" id="KW-0472">Membrane</keyword>
<keyword evidence="4" id="KW-0804">Transcription</keyword>
<organism evidence="7 8">
    <name type="scientific">Butyricicoccus intestinisimiae</name>
    <dbReference type="NCBI Taxonomy" id="2841509"/>
    <lineage>
        <taxon>Bacteria</taxon>
        <taxon>Bacillati</taxon>
        <taxon>Bacillota</taxon>
        <taxon>Clostridia</taxon>
        <taxon>Eubacteriales</taxon>
        <taxon>Butyricicoccaceae</taxon>
        <taxon>Butyricicoccus</taxon>
    </lineage>
</organism>
<evidence type="ECO:0000256" key="1">
    <source>
        <dbReference type="ARBA" id="ARBA00023015"/>
    </source>
</evidence>
<keyword evidence="3" id="KW-0238">DNA-binding</keyword>
<dbReference type="EMBL" id="JAHLQI010000002">
    <property type="protein sequence ID" value="MBU5489963.1"/>
    <property type="molecule type" value="Genomic_DNA"/>
</dbReference>
<dbReference type="CDD" id="cd06171">
    <property type="entry name" value="Sigma70_r4"/>
    <property type="match status" value="1"/>
</dbReference>
<feature type="transmembrane region" description="Helical" evidence="5">
    <location>
        <begin position="277"/>
        <end position="301"/>
    </location>
</feature>
<evidence type="ECO:0000256" key="4">
    <source>
        <dbReference type="ARBA" id="ARBA00023163"/>
    </source>
</evidence>
<keyword evidence="1" id="KW-0805">Transcription regulation</keyword>
<keyword evidence="8" id="KW-1185">Reference proteome</keyword>
<evidence type="ECO:0000256" key="5">
    <source>
        <dbReference type="SAM" id="Phobius"/>
    </source>
</evidence>
<comment type="caution">
    <text evidence="7">The sequence shown here is derived from an EMBL/GenBank/DDBJ whole genome shotgun (WGS) entry which is preliminary data.</text>
</comment>
<protein>
    <recommendedName>
        <fullName evidence="6">RNA polymerase sigma factor 70 region 4 type 2 domain-containing protein</fullName>
    </recommendedName>
</protein>
<evidence type="ECO:0000259" key="6">
    <source>
        <dbReference type="Pfam" id="PF08281"/>
    </source>
</evidence>
<feature type="domain" description="RNA polymerase sigma factor 70 region 4 type 2" evidence="6">
    <location>
        <begin position="118"/>
        <end position="169"/>
    </location>
</feature>
<dbReference type="PANTHER" id="PTHR43133:SF8">
    <property type="entry name" value="RNA POLYMERASE SIGMA FACTOR HI_1459-RELATED"/>
    <property type="match status" value="1"/>
</dbReference>
<keyword evidence="2" id="KW-0731">Sigma factor</keyword>
<dbReference type="InterPro" id="IPR013249">
    <property type="entry name" value="RNA_pol_sigma70_r4_t2"/>
</dbReference>
<evidence type="ECO:0000313" key="8">
    <source>
        <dbReference type="Proteomes" id="UP000783588"/>
    </source>
</evidence>
<dbReference type="InterPro" id="IPR039425">
    <property type="entry name" value="RNA_pol_sigma-70-like"/>
</dbReference>
<accession>A0ABS6EQI9</accession>
<reference evidence="7 8" key="1">
    <citation type="submission" date="2021-06" db="EMBL/GenBank/DDBJ databases">
        <authorList>
            <person name="Sun Q."/>
            <person name="Li D."/>
        </authorList>
    </citation>
    <scope>NUCLEOTIDE SEQUENCE [LARGE SCALE GENOMIC DNA]</scope>
    <source>
        <strain evidence="7 8">MSJd-7</strain>
    </source>
</reference>